<dbReference type="GO" id="GO:0000287">
    <property type="term" value="F:magnesium ion binding"/>
    <property type="evidence" value="ECO:0007669"/>
    <property type="project" value="TreeGrafter"/>
</dbReference>
<organism evidence="2 3">
    <name type="scientific">Shewanella piezotolerans (strain WP3 / JCM 13877)</name>
    <dbReference type="NCBI Taxonomy" id="225849"/>
    <lineage>
        <taxon>Bacteria</taxon>
        <taxon>Pseudomonadati</taxon>
        <taxon>Pseudomonadota</taxon>
        <taxon>Gammaproteobacteria</taxon>
        <taxon>Alteromonadales</taxon>
        <taxon>Shewanellaceae</taxon>
        <taxon>Shewanella</taxon>
    </lineage>
</organism>
<dbReference type="PANTHER" id="PTHR42739">
    <property type="entry name" value="MALATE SYNTHASE G"/>
    <property type="match status" value="1"/>
</dbReference>
<keyword evidence="3" id="KW-1185">Reference proteome</keyword>
<dbReference type="OrthoDB" id="5899875at2"/>
<dbReference type="eggNOG" id="COG2225">
    <property type="taxonomic scope" value="Bacteria"/>
</dbReference>
<name>B8CMM0_SHEPW</name>
<sequence length="170" mass="18893">MDISTINSTANNHENNLYNGSDFVDVNVVRQAANDTSTPCAKLFLDDKFPLAKGSHKDACSYVVYYQQLLVFMKDGSQTGLRCPKQFVALNGHKSEPTAILLKDNGVHVELTFDRQSEKGAEDCANIEDILVEGHQYWISLVNVENTVVASSVLDQEFTAKDGSDYQLKR</sequence>
<protein>
    <submittedName>
        <fullName evidence="2">Malate synthase domain protein</fullName>
    </submittedName>
</protein>
<dbReference type="GO" id="GO:0005829">
    <property type="term" value="C:cytosol"/>
    <property type="evidence" value="ECO:0007669"/>
    <property type="project" value="TreeGrafter"/>
</dbReference>
<dbReference type="SUPFAM" id="SSF51645">
    <property type="entry name" value="Malate synthase G"/>
    <property type="match status" value="1"/>
</dbReference>
<dbReference type="InterPro" id="IPR006253">
    <property type="entry name" value="Malate_synthG"/>
</dbReference>
<evidence type="ECO:0000259" key="1">
    <source>
        <dbReference type="Pfam" id="PF20658"/>
    </source>
</evidence>
<dbReference type="RefSeq" id="WP_020912766.1">
    <property type="nucleotide sequence ID" value="NC_011566.1"/>
</dbReference>
<dbReference type="InterPro" id="IPR011076">
    <property type="entry name" value="Malate_synth_sf"/>
</dbReference>
<dbReference type="GO" id="GO:0006097">
    <property type="term" value="P:glyoxylate cycle"/>
    <property type="evidence" value="ECO:0007669"/>
    <property type="project" value="InterPro"/>
</dbReference>
<dbReference type="HOGENOM" id="CLU_133826_0_0_6"/>
<reference evidence="2 3" key="1">
    <citation type="journal article" date="2008" name="PLoS ONE">
        <title>Environmental adaptation: genomic analysis of the piezotolerant and psychrotolerant deep-sea iron reducing bacterium Shewanella piezotolerans WP3.</title>
        <authorList>
            <person name="Wang F."/>
            <person name="Wang J."/>
            <person name="Jian H."/>
            <person name="Zhang B."/>
            <person name="Li S."/>
            <person name="Wang F."/>
            <person name="Zeng X."/>
            <person name="Gao L."/>
            <person name="Bartlett D.H."/>
            <person name="Yu J."/>
            <person name="Hu S."/>
            <person name="Xiao X."/>
        </authorList>
    </citation>
    <scope>NUCLEOTIDE SEQUENCE [LARGE SCALE GENOMIC DNA]</scope>
    <source>
        <strain evidence="3">WP3 / JCM 13877</strain>
    </source>
</reference>
<dbReference type="NCBIfam" id="NF006511">
    <property type="entry name" value="PRK08951.1"/>
    <property type="match status" value="1"/>
</dbReference>
<evidence type="ECO:0000313" key="2">
    <source>
        <dbReference type="EMBL" id="ACJ29410.1"/>
    </source>
</evidence>
<dbReference type="PANTHER" id="PTHR42739:SF1">
    <property type="entry name" value="MALATE SYNTHASE G"/>
    <property type="match status" value="1"/>
</dbReference>
<dbReference type="EMBL" id="CP000472">
    <property type="protein sequence ID" value="ACJ29410.1"/>
    <property type="molecule type" value="Genomic_DNA"/>
</dbReference>
<feature type="domain" description="Malate synthase G alpha-beta insertion" evidence="1">
    <location>
        <begin position="41"/>
        <end position="103"/>
    </location>
</feature>
<dbReference type="AlphaFoldDB" id="B8CMM0"/>
<proteinExistence type="predicted"/>
<dbReference type="STRING" id="225849.swp_2677"/>
<dbReference type="InterPro" id="IPR048357">
    <property type="entry name" value="MSG_insertion"/>
</dbReference>
<evidence type="ECO:0000313" key="3">
    <source>
        <dbReference type="Proteomes" id="UP000000753"/>
    </source>
</evidence>
<dbReference type="KEGG" id="swp:swp_2677"/>
<dbReference type="GO" id="GO:0004474">
    <property type="term" value="F:malate synthase activity"/>
    <property type="evidence" value="ECO:0007669"/>
    <property type="project" value="InterPro"/>
</dbReference>
<dbReference type="Pfam" id="PF20658">
    <property type="entry name" value="MSG_insertion"/>
    <property type="match status" value="1"/>
</dbReference>
<dbReference type="Gene3D" id="2.170.170.11">
    <property type="entry name" value="Malate synthase G - maily-beta sub-domain"/>
    <property type="match status" value="1"/>
</dbReference>
<accession>B8CMM0</accession>
<dbReference type="GO" id="GO:0009436">
    <property type="term" value="P:glyoxylate catabolic process"/>
    <property type="evidence" value="ECO:0007669"/>
    <property type="project" value="TreeGrafter"/>
</dbReference>
<gene>
    <name evidence="2" type="ordered locus">swp_2677</name>
</gene>
<dbReference type="Proteomes" id="UP000000753">
    <property type="component" value="Chromosome"/>
</dbReference>